<dbReference type="Proteomes" id="UP000319818">
    <property type="component" value="Unassembled WGS sequence"/>
</dbReference>
<reference evidence="1 2" key="1">
    <citation type="submission" date="2019-06" db="EMBL/GenBank/DDBJ databases">
        <title>Sequencing the genomes of 1000 actinobacteria strains.</title>
        <authorList>
            <person name="Klenk H.-P."/>
        </authorList>
    </citation>
    <scope>NUCLEOTIDE SEQUENCE [LARGE SCALE GENOMIC DNA]</scope>
    <source>
        <strain evidence="1 2">DSM 45511</strain>
    </source>
</reference>
<dbReference type="RefSeq" id="WP_246122289.1">
    <property type="nucleotide sequence ID" value="NZ_VFPH01000002.1"/>
</dbReference>
<evidence type="ECO:0000313" key="2">
    <source>
        <dbReference type="Proteomes" id="UP000319818"/>
    </source>
</evidence>
<accession>A0A543FU39</accession>
<dbReference type="SUPFAM" id="SSF55961">
    <property type="entry name" value="Bet v1-like"/>
    <property type="match status" value="1"/>
</dbReference>
<dbReference type="InterPro" id="IPR019587">
    <property type="entry name" value="Polyketide_cyclase/dehydratase"/>
</dbReference>
<dbReference type="AlphaFoldDB" id="A0A543FU39"/>
<sequence>MVTVRRDVGAPVDAVWAVLADGWLYPSWVVGASRMREVDPAWPGVGTQLHHSVGTWPLVLDDTTTVLACVPKRELVLRARGWPLGEAEVRLTLDERADGCEVALSEDVRSGPGRLLPPPVRSALIGPRNAESLRRLAYLAEGESR</sequence>
<dbReference type="InterPro" id="IPR023393">
    <property type="entry name" value="START-like_dom_sf"/>
</dbReference>
<keyword evidence="2" id="KW-1185">Reference proteome</keyword>
<organism evidence="1 2">
    <name type="scientific">Pseudonocardia cypriaca</name>
    <dbReference type="NCBI Taxonomy" id="882449"/>
    <lineage>
        <taxon>Bacteria</taxon>
        <taxon>Bacillati</taxon>
        <taxon>Actinomycetota</taxon>
        <taxon>Actinomycetes</taxon>
        <taxon>Pseudonocardiales</taxon>
        <taxon>Pseudonocardiaceae</taxon>
        <taxon>Pseudonocardia</taxon>
    </lineage>
</organism>
<gene>
    <name evidence="1" type="ORF">FB388_4551</name>
</gene>
<comment type="caution">
    <text evidence="1">The sequence shown here is derived from an EMBL/GenBank/DDBJ whole genome shotgun (WGS) entry which is preliminary data.</text>
</comment>
<evidence type="ECO:0000313" key="1">
    <source>
        <dbReference type="EMBL" id="TQM37342.1"/>
    </source>
</evidence>
<dbReference type="EMBL" id="VFPH01000002">
    <property type="protein sequence ID" value="TQM37342.1"/>
    <property type="molecule type" value="Genomic_DNA"/>
</dbReference>
<name>A0A543FU39_9PSEU</name>
<dbReference type="Pfam" id="PF10604">
    <property type="entry name" value="Polyketide_cyc2"/>
    <property type="match status" value="1"/>
</dbReference>
<proteinExistence type="predicted"/>
<dbReference type="CDD" id="cd07812">
    <property type="entry name" value="SRPBCC"/>
    <property type="match status" value="1"/>
</dbReference>
<protein>
    <submittedName>
        <fullName evidence="1">Polyketide cyclase/dehydrase/lipid transport protein</fullName>
    </submittedName>
</protein>
<dbReference type="Gene3D" id="3.30.530.20">
    <property type="match status" value="1"/>
</dbReference>